<dbReference type="RefSeq" id="WP_077081178.1">
    <property type="nucleotide sequence ID" value="NZ_FUEZ01000004.1"/>
</dbReference>
<keyword evidence="5" id="KW-0560">Oxidoreductase</keyword>
<dbReference type="EMBL" id="FUEZ01000004">
    <property type="protein sequence ID" value="SPM42797.1"/>
    <property type="molecule type" value="Genomic_DNA"/>
</dbReference>
<dbReference type="InterPro" id="IPR046373">
    <property type="entry name" value="Acyl-CoA_Oxase/DH_mid-dom_sf"/>
</dbReference>
<organism evidence="8 9">
    <name type="scientific">Mycobacterium numidiamassiliense</name>
    <dbReference type="NCBI Taxonomy" id="1841861"/>
    <lineage>
        <taxon>Bacteria</taxon>
        <taxon>Bacillati</taxon>
        <taxon>Actinomycetota</taxon>
        <taxon>Actinomycetes</taxon>
        <taxon>Mycobacteriales</taxon>
        <taxon>Mycobacteriaceae</taxon>
        <taxon>Mycobacterium</taxon>
    </lineage>
</organism>
<dbReference type="STRING" id="1841861.GCA_900157365_03337"/>
<dbReference type="SUPFAM" id="SSF47203">
    <property type="entry name" value="Acyl-CoA dehydrogenase C-terminal domain-like"/>
    <property type="match status" value="1"/>
</dbReference>
<dbReference type="Gene3D" id="2.40.110.10">
    <property type="entry name" value="Butyryl-CoA Dehydrogenase, subunit A, domain 2"/>
    <property type="match status" value="1"/>
</dbReference>
<evidence type="ECO:0000256" key="3">
    <source>
        <dbReference type="ARBA" id="ARBA00022630"/>
    </source>
</evidence>
<comment type="cofactor">
    <cofactor evidence="1">
        <name>FAD</name>
        <dbReference type="ChEBI" id="CHEBI:57692"/>
    </cofactor>
</comment>
<keyword evidence="3" id="KW-0285">Flavoprotein</keyword>
<evidence type="ECO:0000256" key="1">
    <source>
        <dbReference type="ARBA" id="ARBA00001974"/>
    </source>
</evidence>
<dbReference type="OrthoDB" id="4447929at2"/>
<gene>
    <name evidence="8" type="ORF">MNAB215_5017</name>
</gene>
<dbReference type="Gene3D" id="1.20.140.10">
    <property type="entry name" value="Butyryl-CoA Dehydrogenase, subunit A, domain 3"/>
    <property type="match status" value="1"/>
</dbReference>
<dbReference type="PANTHER" id="PTHR43884">
    <property type="entry name" value="ACYL-COA DEHYDROGENASE"/>
    <property type="match status" value="1"/>
</dbReference>
<evidence type="ECO:0000256" key="5">
    <source>
        <dbReference type="ARBA" id="ARBA00023002"/>
    </source>
</evidence>
<evidence type="ECO:0000259" key="6">
    <source>
        <dbReference type="Pfam" id="PF00441"/>
    </source>
</evidence>
<dbReference type="PANTHER" id="PTHR43884:SF20">
    <property type="entry name" value="ACYL-COA DEHYDROGENASE FADE28"/>
    <property type="match status" value="1"/>
</dbReference>
<evidence type="ECO:0000313" key="8">
    <source>
        <dbReference type="EMBL" id="SPM42797.1"/>
    </source>
</evidence>
<name>A0A2U3PG94_9MYCO</name>
<dbReference type="Pfam" id="PF02771">
    <property type="entry name" value="Acyl-CoA_dh_N"/>
    <property type="match status" value="1"/>
</dbReference>
<evidence type="ECO:0000256" key="4">
    <source>
        <dbReference type="ARBA" id="ARBA00022827"/>
    </source>
</evidence>
<dbReference type="AlphaFoldDB" id="A0A2U3PG94"/>
<dbReference type="InterPro" id="IPR009100">
    <property type="entry name" value="AcylCoA_DH/oxidase_NM_dom_sf"/>
</dbReference>
<dbReference type="InterPro" id="IPR013786">
    <property type="entry name" value="AcylCoA_DH/ox_N"/>
</dbReference>
<dbReference type="InterPro" id="IPR037069">
    <property type="entry name" value="AcylCoA_DH/ox_N_sf"/>
</dbReference>
<dbReference type="InterPro" id="IPR009075">
    <property type="entry name" value="AcylCo_DH/oxidase_C"/>
</dbReference>
<dbReference type="GO" id="GO:0003995">
    <property type="term" value="F:acyl-CoA dehydrogenase activity"/>
    <property type="evidence" value="ECO:0007669"/>
    <property type="project" value="TreeGrafter"/>
</dbReference>
<dbReference type="Proteomes" id="UP000240424">
    <property type="component" value="Unassembled WGS sequence"/>
</dbReference>
<keyword evidence="9" id="KW-1185">Reference proteome</keyword>
<evidence type="ECO:0000259" key="7">
    <source>
        <dbReference type="Pfam" id="PF02771"/>
    </source>
</evidence>
<sequence length="380" mass="39900">MKAIPTAEQREFAASLRALLSAESPVSLVRALDDPHADRSTPMLWKALADAGVFGLAIAEEYGGSGGSLQDLAVFYAEAGRALCPTTVHSSVHAALAIDQLGSPDNKAAWLPRLVSGAIRGTTALCSARDAAIVVPVLRADSAPTHWRLNGTADYVADADVADLLVVSATTRERTVVFVVDAHATGLSMEPLELAGAHRAFTVQFDDVAVTADAVLGDEQAGVGQDALRRVANTAVALASLDLVGIGEAVLERTVDYTKLRHQFGRPIASFQAAQHLVANMHIALAAARLAAQSAVFWIAHGRTATRETAVARMHAAAAARLITLDAHQLHGGIGYVTETDLHLWSERARLGSTLGGGADVAAAWLEETLADTAARREPR</sequence>
<protein>
    <submittedName>
        <fullName evidence="8">Acyl-CoA dehydrogenase related to the alkylation response protein AidB</fullName>
    </submittedName>
</protein>
<keyword evidence="4" id="KW-0274">FAD</keyword>
<feature type="domain" description="Acyl-CoA dehydrogenase/oxidase C-terminal" evidence="6">
    <location>
        <begin position="243"/>
        <end position="363"/>
    </location>
</feature>
<comment type="similarity">
    <text evidence="2">Belongs to the acyl-CoA dehydrogenase family.</text>
</comment>
<proteinExistence type="inferred from homology"/>
<dbReference type="Gene3D" id="1.10.540.10">
    <property type="entry name" value="Acyl-CoA dehydrogenase/oxidase, N-terminal domain"/>
    <property type="match status" value="1"/>
</dbReference>
<dbReference type="GO" id="GO:0050660">
    <property type="term" value="F:flavin adenine dinucleotide binding"/>
    <property type="evidence" value="ECO:0007669"/>
    <property type="project" value="InterPro"/>
</dbReference>
<evidence type="ECO:0000313" key="9">
    <source>
        <dbReference type="Proteomes" id="UP000240424"/>
    </source>
</evidence>
<accession>A0A2U3PG94</accession>
<evidence type="ECO:0000256" key="2">
    <source>
        <dbReference type="ARBA" id="ARBA00009347"/>
    </source>
</evidence>
<dbReference type="SUPFAM" id="SSF56645">
    <property type="entry name" value="Acyl-CoA dehydrogenase NM domain-like"/>
    <property type="match status" value="1"/>
</dbReference>
<reference evidence="8 9" key="1">
    <citation type="submission" date="2017-01" db="EMBL/GenBank/DDBJ databases">
        <authorList>
            <consortium name="Urmite Genomes"/>
        </authorList>
    </citation>
    <scope>NUCLEOTIDE SEQUENCE [LARGE SCALE GENOMIC DNA]</scope>
    <source>
        <strain evidence="8 9">AB215</strain>
    </source>
</reference>
<feature type="domain" description="Acyl-CoA dehydrogenase/oxidase N-terminal" evidence="7">
    <location>
        <begin position="6"/>
        <end position="117"/>
    </location>
</feature>
<dbReference type="Pfam" id="PF00441">
    <property type="entry name" value="Acyl-CoA_dh_1"/>
    <property type="match status" value="1"/>
</dbReference>
<dbReference type="InterPro" id="IPR036250">
    <property type="entry name" value="AcylCo_DH-like_C"/>
</dbReference>